<comment type="caution">
    <text evidence="8">The sequence shown here is derived from an EMBL/GenBank/DDBJ whole genome shotgun (WGS) entry which is preliminary data.</text>
</comment>
<dbReference type="GO" id="GO:0005829">
    <property type="term" value="C:cytosol"/>
    <property type="evidence" value="ECO:0007669"/>
    <property type="project" value="TreeGrafter"/>
</dbReference>
<sequence length="827" mass="90265">MVTAGAAPRAPTRPTSPRRAPAAGTSTGPEYPISREAGDRPTARQRELAREQRYVSTLYARLDELRERTQRRLDEVLAQGATGTHQNRSERDTFAAMYAGRLASLWAVENGLCFGRIDLAPDEHDTATGERNGTGTPGAGRERTLYIGRIGLSDDDQRRLLVDWRAPAAQPFYRATPAAPMGLRRRRHLRTRGRRVVGIDDDLLDPDTLTDADHATLSGEAALLASLAARRTGRMRDIVATIQAEQDRIIRDDLNGVLVVEGGPGTGKTVVALHRAAYLLYTHRERLERRGVLIVGPNPTFLRYIEQVLPSLGETDVLLSTIGELYPGVRAEAAEEPRAAALKGEARMAEVIAAAVRDWQRMPDGPVEIPLGRHTLRLDRRSLEAARQRALRSRRPHNQARAVLVRHLLTVLARQAARRLGKGLIDETELEDLREELRTEPAVRAALNRLWPYLTPQRLLISLYTSPERMARAGLAPAERDLLLRDRPRPGEPYWTEADVPLLDEAAELLGEIDEAVLRATALAEEEAAAARAARDEDERQRLAYAQEVLELTGMAEMIDAGRFAARHQGDEPYLTTAERAAADRTWAFGHVIVDEAQELSEMAWRMVMRRCPTRSMTIVGDLAQTGSSAGARSWADVLDPYTAGRRRERRLTLNYRTPAEIMAVAADVLALVGPGLRAPESVRETGAVPWAVRLDDLSGLPEIVNAEIVTDGRLGVIVPHSRAAEIGALVAAKVEGAVAGPGAEALDAPVAVLTVTAAKGLEFDVVIVVEPGLILTESPRGPSDLYVALTRATGGLGVVHTGPLPPALARLRPREAPAGRSGPARR</sequence>
<evidence type="ECO:0000256" key="6">
    <source>
        <dbReference type="SAM" id="MobiDB-lite"/>
    </source>
</evidence>
<dbReference type="PANTHER" id="PTHR11070:SF45">
    <property type="entry name" value="DNA 3'-5' HELICASE"/>
    <property type="match status" value="1"/>
</dbReference>
<reference evidence="8 9" key="1">
    <citation type="submission" date="2019-06" db="EMBL/GenBank/DDBJ databases">
        <title>Sequencing the genomes of 1000 actinobacteria strains.</title>
        <authorList>
            <person name="Klenk H.-P."/>
        </authorList>
    </citation>
    <scope>NUCLEOTIDE SEQUENCE [LARGE SCALE GENOMIC DNA]</scope>
    <source>
        <strain evidence="8 9">DSM 43186</strain>
    </source>
</reference>
<feature type="domain" description="UvrD-like helicase ATP-binding" evidence="7">
    <location>
        <begin position="241"/>
        <end position="659"/>
    </location>
</feature>
<dbReference type="GO" id="GO:0000725">
    <property type="term" value="P:recombinational repair"/>
    <property type="evidence" value="ECO:0007669"/>
    <property type="project" value="TreeGrafter"/>
</dbReference>
<dbReference type="GO" id="GO:0005524">
    <property type="term" value="F:ATP binding"/>
    <property type="evidence" value="ECO:0007669"/>
    <property type="project" value="UniProtKB-UniRule"/>
</dbReference>
<dbReference type="InterPro" id="IPR014016">
    <property type="entry name" value="UvrD-like_ATP-bd"/>
</dbReference>
<protein>
    <submittedName>
        <fullName evidence="8">DNA helicase IV</fullName>
    </submittedName>
</protein>
<keyword evidence="3 5" id="KW-0347">Helicase</keyword>
<evidence type="ECO:0000313" key="8">
    <source>
        <dbReference type="EMBL" id="TQM75477.1"/>
    </source>
</evidence>
<name>A0A543IY52_9ACTN</name>
<dbReference type="AlphaFoldDB" id="A0A543IY52"/>
<dbReference type="Gene3D" id="3.40.50.300">
    <property type="entry name" value="P-loop containing nucleotide triphosphate hydrolases"/>
    <property type="match status" value="3"/>
</dbReference>
<evidence type="ECO:0000259" key="7">
    <source>
        <dbReference type="PROSITE" id="PS51198"/>
    </source>
</evidence>
<feature type="compositionally biased region" description="Basic and acidic residues" evidence="6">
    <location>
        <begin position="36"/>
        <end position="49"/>
    </location>
</feature>
<keyword evidence="9" id="KW-1185">Reference proteome</keyword>
<evidence type="ECO:0000256" key="3">
    <source>
        <dbReference type="ARBA" id="ARBA00022806"/>
    </source>
</evidence>
<accession>A0A543IY52</accession>
<gene>
    <name evidence="8" type="ORF">FHX40_2186</name>
</gene>
<dbReference type="PANTHER" id="PTHR11070">
    <property type="entry name" value="UVRD / RECB / PCRA DNA HELICASE FAMILY MEMBER"/>
    <property type="match status" value="1"/>
</dbReference>
<feature type="binding site" evidence="5">
    <location>
        <begin position="262"/>
        <end position="269"/>
    </location>
    <ligand>
        <name>ATP</name>
        <dbReference type="ChEBI" id="CHEBI:30616"/>
    </ligand>
</feature>
<dbReference type="GO" id="GO:0016787">
    <property type="term" value="F:hydrolase activity"/>
    <property type="evidence" value="ECO:0007669"/>
    <property type="project" value="UniProtKB-UniRule"/>
</dbReference>
<proteinExistence type="predicted"/>
<dbReference type="SUPFAM" id="SSF52540">
    <property type="entry name" value="P-loop containing nucleoside triphosphate hydrolases"/>
    <property type="match status" value="1"/>
</dbReference>
<keyword evidence="2 5" id="KW-0378">Hydrolase</keyword>
<dbReference type="GO" id="GO:0043138">
    <property type="term" value="F:3'-5' DNA helicase activity"/>
    <property type="evidence" value="ECO:0007669"/>
    <property type="project" value="TreeGrafter"/>
</dbReference>
<dbReference type="InterPro" id="IPR027785">
    <property type="entry name" value="UvrD-like_helicase_C"/>
</dbReference>
<keyword evidence="1 5" id="KW-0547">Nucleotide-binding</keyword>
<dbReference type="PROSITE" id="PS51198">
    <property type="entry name" value="UVRD_HELICASE_ATP_BIND"/>
    <property type="match status" value="1"/>
</dbReference>
<dbReference type="InterPro" id="IPR027417">
    <property type="entry name" value="P-loop_NTPase"/>
</dbReference>
<feature type="region of interest" description="Disordered" evidence="6">
    <location>
        <begin position="1"/>
        <end position="49"/>
    </location>
</feature>
<evidence type="ECO:0000256" key="1">
    <source>
        <dbReference type="ARBA" id="ARBA00022741"/>
    </source>
</evidence>
<dbReference type="EMBL" id="VFPQ01000001">
    <property type="protein sequence ID" value="TQM75477.1"/>
    <property type="molecule type" value="Genomic_DNA"/>
</dbReference>
<evidence type="ECO:0000256" key="5">
    <source>
        <dbReference type="PROSITE-ProRule" id="PRU00560"/>
    </source>
</evidence>
<evidence type="ECO:0000256" key="4">
    <source>
        <dbReference type="ARBA" id="ARBA00022840"/>
    </source>
</evidence>
<organism evidence="8 9">
    <name type="scientific">Thermopolyspora flexuosa</name>
    <dbReference type="NCBI Taxonomy" id="103836"/>
    <lineage>
        <taxon>Bacteria</taxon>
        <taxon>Bacillati</taxon>
        <taxon>Actinomycetota</taxon>
        <taxon>Actinomycetes</taxon>
        <taxon>Streptosporangiales</taxon>
        <taxon>Streptosporangiaceae</taxon>
        <taxon>Thermopolyspora</taxon>
    </lineage>
</organism>
<feature type="compositionally biased region" description="Low complexity" evidence="6">
    <location>
        <begin position="1"/>
        <end position="25"/>
    </location>
</feature>
<dbReference type="InterPro" id="IPR000212">
    <property type="entry name" value="DNA_helicase_UvrD/REP"/>
</dbReference>
<feature type="region of interest" description="Disordered" evidence="6">
    <location>
        <begin position="808"/>
        <end position="827"/>
    </location>
</feature>
<evidence type="ECO:0000256" key="2">
    <source>
        <dbReference type="ARBA" id="ARBA00022801"/>
    </source>
</evidence>
<keyword evidence="4 5" id="KW-0067">ATP-binding</keyword>
<dbReference type="GO" id="GO:0003677">
    <property type="term" value="F:DNA binding"/>
    <property type="evidence" value="ECO:0007669"/>
    <property type="project" value="InterPro"/>
</dbReference>
<dbReference type="Pfam" id="PF13245">
    <property type="entry name" value="AAA_19"/>
    <property type="match status" value="1"/>
</dbReference>
<dbReference type="Pfam" id="PF13538">
    <property type="entry name" value="UvrD_C_2"/>
    <property type="match status" value="1"/>
</dbReference>
<dbReference type="Proteomes" id="UP000319213">
    <property type="component" value="Unassembled WGS sequence"/>
</dbReference>
<evidence type="ECO:0000313" key="9">
    <source>
        <dbReference type="Proteomes" id="UP000319213"/>
    </source>
</evidence>